<evidence type="ECO:0000256" key="3">
    <source>
        <dbReference type="ARBA" id="ARBA00022801"/>
    </source>
</evidence>
<evidence type="ECO:0000256" key="6">
    <source>
        <dbReference type="ARBA" id="ARBA00047984"/>
    </source>
</evidence>
<evidence type="ECO:0000256" key="1">
    <source>
        <dbReference type="ARBA" id="ARBA00012552"/>
    </source>
</evidence>
<dbReference type="SUPFAM" id="SSF52540">
    <property type="entry name" value="P-loop containing nucleoside triphosphate hydrolases"/>
    <property type="match status" value="1"/>
</dbReference>
<reference evidence="10" key="2">
    <citation type="submission" date="2025-08" db="UniProtKB">
        <authorList>
            <consortium name="Ensembl"/>
        </authorList>
    </citation>
    <scope>IDENTIFICATION</scope>
    <source>
        <strain evidence="10">breed Abyssinian</strain>
    </source>
</reference>
<dbReference type="InterPro" id="IPR011709">
    <property type="entry name" value="DEAD-box_helicase_OB_fold"/>
</dbReference>
<evidence type="ECO:0000256" key="2">
    <source>
        <dbReference type="ARBA" id="ARBA00022741"/>
    </source>
</evidence>
<dbReference type="InterPro" id="IPR001650">
    <property type="entry name" value="Helicase_C-like"/>
</dbReference>
<evidence type="ECO:0000256" key="5">
    <source>
        <dbReference type="ARBA" id="ARBA00022840"/>
    </source>
</evidence>
<dbReference type="InterPro" id="IPR002464">
    <property type="entry name" value="DNA/RNA_helicase_DEAH_CS"/>
</dbReference>
<protein>
    <recommendedName>
        <fullName evidence="1">RNA helicase</fullName>
        <ecNumber evidence="1">3.6.4.13</ecNumber>
    </recommendedName>
</protein>
<dbReference type="SMART" id="SM00487">
    <property type="entry name" value="DEXDc"/>
    <property type="match status" value="1"/>
</dbReference>
<dbReference type="GeneTree" id="ENSGT00940000156903"/>
<dbReference type="CDD" id="cd18791">
    <property type="entry name" value="SF2_C_RHA"/>
    <property type="match status" value="1"/>
</dbReference>
<feature type="compositionally biased region" description="Gly residues" evidence="7">
    <location>
        <begin position="16"/>
        <end position="53"/>
    </location>
</feature>
<comment type="catalytic activity">
    <reaction evidence="6">
        <text>ATP + H2O = ADP + phosphate + H(+)</text>
        <dbReference type="Rhea" id="RHEA:13065"/>
        <dbReference type="ChEBI" id="CHEBI:15377"/>
        <dbReference type="ChEBI" id="CHEBI:15378"/>
        <dbReference type="ChEBI" id="CHEBI:30616"/>
        <dbReference type="ChEBI" id="CHEBI:43474"/>
        <dbReference type="ChEBI" id="CHEBI:456216"/>
        <dbReference type="EC" id="3.6.4.13"/>
    </reaction>
</comment>
<dbReference type="Pfam" id="PF07717">
    <property type="entry name" value="OB_NTP_bind"/>
    <property type="match status" value="1"/>
</dbReference>
<feature type="region of interest" description="Disordered" evidence="7">
    <location>
        <begin position="1"/>
        <end position="66"/>
    </location>
</feature>
<feature type="domain" description="Helicase C-terminal" evidence="9">
    <location>
        <begin position="481"/>
        <end position="651"/>
    </location>
</feature>
<dbReference type="Ensembl" id="ENSFCTT00005020013.1">
    <property type="protein sequence ID" value="ENSFCTP00005013042.1"/>
    <property type="gene ID" value="ENSFCTG00005007042.1"/>
</dbReference>
<dbReference type="CDD" id="cd17981">
    <property type="entry name" value="DEXHc_DHX36"/>
    <property type="match status" value="1"/>
</dbReference>
<keyword evidence="3" id="KW-0378">Hydrolase</keyword>
<organism evidence="10 11">
    <name type="scientific">Felis catus</name>
    <name type="common">Cat</name>
    <name type="synonym">Felis silvestris catus</name>
    <dbReference type="NCBI Taxonomy" id="9685"/>
    <lineage>
        <taxon>Eukaryota</taxon>
        <taxon>Metazoa</taxon>
        <taxon>Chordata</taxon>
        <taxon>Craniata</taxon>
        <taxon>Vertebrata</taxon>
        <taxon>Euteleostomi</taxon>
        <taxon>Mammalia</taxon>
        <taxon>Eutheria</taxon>
        <taxon>Laurasiatheria</taxon>
        <taxon>Carnivora</taxon>
        <taxon>Feliformia</taxon>
        <taxon>Felidae</taxon>
        <taxon>Felinae</taxon>
        <taxon>Felis</taxon>
    </lineage>
</organism>
<gene>
    <name evidence="10" type="primary">DHX36</name>
</gene>
<keyword evidence="5" id="KW-0067">ATP-binding</keyword>
<evidence type="ECO:0000259" key="8">
    <source>
        <dbReference type="PROSITE" id="PS51192"/>
    </source>
</evidence>
<evidence type="ECO:0000256" key="7">
    <source>
        <dbReference type="SAM" id="MobiDB-lite"/>
    </source>
</evidence>
<feature type="domain" description="Helicase ATP-binding" evidence="8">
    <location>
        <begin position="221"/>
        <end position="391"/>
    </location>
</feature>
<dbReference type="Pfam" id="PF00270">
    <property type="entry name" value="DEAD"/>
    <property type="match status" value="1"/>
</dbReference>
<reference evidence="10 11" key="1">
    <citation type="submission" date="2021-02" db="EMBL/GenBank/DDBJ databases">
        <title>Safari Cat Assemblies.</title>
        <authorList>
            <person name="Bredemeyer K.R."/>
            <person name="Murphy W.J."/>
        </authorList>
    </citation>
    <scope>NUCLEOTIDE SEQUENCE [LARGE SCALE GENOMIC DNA]</scope>
</reference>
<accession>A0ABI7WRZ6</accession>
<keyword evidence="11" id="KW-1185">Reference proteome</keyword>
<dbReference type="Pfam" id="PF00271">
    <property type="entry name" value="Helicase_C"/>
    <property type="match status" value="1"/>
</dbReference>
<dbReference type="Pfam" id="PF26026">
    <property type="entry name" value="RNA_hel_CTD"/>
    <property type="match status" value="1"/>
</dbReference>
<proteinExistence type="predicted"/>
<evidence type="ECO:0000259" key="9">
    <source>
        <dbReference type="PROSITE" id="PS51194"/>
    </source>
</evidence>
<dbReference type="InterPro" id="IPR027417">
    <property type="entry name" value="P-loop_NTPase"/>
</dbReference>
<keyword evidence="4" id="KW-0347">Helicase</keyword>
<dbReference type="InterPro" id="IPR059023">
    <property type="entry name" value="RNA_hel_CTD"/>
</dbReference>
<reference evidence="10" key="3">
    <citation type="submission" date="2025-09" db="UniProtKB">
        <authorList>
            <consortium name="Ensembl"/>
        </authorList>
    </citation>
    <scope>IDENTIFICATION</scope>
    <source>
        <strain evidence="10">breed Abyssinian</strain>
    </source>
</reference>
<evidence type="ECO:0000256" key="4">
    <source>
        <dbReference type="ARBA" id="ARBA00022806"/>
    </source>
</evidence>
<dbReference type="InterPro" id="IPR011545">
    <property type="entry name" value="DEAD/DEAH_box_helicase_dom"/>
</dbReference>
<dbReference type="InterPro" id="IPR014001">
    <property type="entry name" value="Helicase_ATP-bd"/>
</dbReference>
<dbReference type="PROSITE" id="PS51194">
    <property type="entry name" value="HELICASE_CTER"/>
    <property type="match status" value="1"/>
</dbReference>
<dbReference type="Proteomes" id="UP000823872">
    <property type="component" value="Chromosome C2"/>
</dbReference>
<dbReference type="PANTHER" id="PTHR18934">
    <property type="entry name" value="ATP-DEPENDENT RNA HELICASE"/>
    <property type="match status" value="1"/>
</dbReference>
<name>A0ABI7WRZ6_FELCA</name>
<dbReference type="PANTHER" id="PTHR18934:SF237">
    <property type="entry name" value="ATP-DEPENDENT DNA_RNA HELICASE DHX36"/>
    <property type="match status" value="1"/>
</dbReference>
<dbReference type="EC" id="3.6.4.13" evidence="1"/>
<dbReference type="PROSITE" id="PS00690">
    <property type="entry name" value="DEAH_ATP_HELICASE"/>
    <property type="match status" value="1"/>
</dbReference>
<dbReference type="PROSITE" id="PS51192">
    <property type="entry name" value="HELICASE_ATP_BIND_1"/>
    <property type="match status" value="1"/>
</dbReference>
<keyword evidence="2" id="KW-0547">Nucleotide-binding</keyword>
<dbReference type="SMART" id="SM00490">
    <property type="entry name" value="HELICc"/>
    <property type="match status" value="1"/>
</dbReference>
<feature type="region of interest" description="Disordered" evidence="7">
    <location>
        <begin position="126"/>
        <end position="145"/>
    </location>
</feature>
<sequence length="954" mass="108665">MSYDYHQSWGRDGGPRSSGGGYGGSYGGGHGGGHGGNRGSGGGGGGGGGGGRGGRGRHPGHLKGREIGLWYAKKQGQKNKEAERQERAVVHMDERREEQIVQLLHSVQAKNDKDSEAQISWFAPEDHGYGTEVPAESKPNSEKKLEDQEKKLINQEKRTFRIRDKYIDRDSEYLLQENEPDVTLDQQLLEDLQKKKSDPRYIEMQHFREKLPSYGMQKELVNMIDNHQVTVISGETGCGKTTQVTQFILDNYIERGKGSACRIVCTQPRRISAISVAERVAAERAESCGNGNSTGYQIRLQSRLPRKQGSILYCTTGIILQWLQSDSRLSSVSHIVLDEIHERNLQSDVLMTVIKDLLNFRPDLKVILMSATLNAEKFSEYFGNCPMIHIPGFTFPVAEYLLEDIIEKIRYVPEQKEHRSQFKRGFMQGHVNRQEKEEKEAIYKERWPDYVRELRKRYSASTVDVLEMIDDDKVDLNLIAALIRHIVLEEEDGAILVFLPGWDNISTLHDLLMSQVMFKSDRFIIIPLHSLMPTVNQTQVFKRTPPGVRKIVIATNIAETSITIDDVVYVIDGGKIKETHFDTQNNISTMSAEWVSKANAKQRKGRAGRVQPGHCYHLYNGLRASLLDDYQLPEILRTPLEELCLQIKILRLGGIAYFLSRLMDPPSDEAVSLSIKHLMELGKEKIADARRKELAKDTKSDHLTVVNAFEGWEDARRRGFRYEKDYCWEYFLSSNTLQMLHNMKGQFAEHLLGAGFVSSRNPKDPKSNINSDNEKIIKAVICAGLYPKVAKIRLNLGKKRKMVKVYTKTDGLVAIHPKSVNVEQTEFHYNWLIYHLKMRTSSIYLYDCTEVSPYCLLFFGGDISIQKDNDQETIAVDEWIVFQSPARIAHLVKELRKELDILLQEKIESPHPVDWKDTKSRDCAVLSAIIDLIKTQEKASPRNFPPRFQDGYYS</sequence>
<evidence type="ECO:0000313" key="10">
    <source>
        <dbReference type="Ensembl" id="ENSFCTP00005013042.1"/>
    </source>
</evidence>
<evidence type="ECO:0000313" key="11">
    <source>
        <dbReference type="Proteomes" id="UP000823872"/>
    </source>
</evidence>
<dbReference type="Gene3D" id="3.40.50.300">
    <property type="entry name" value="P-loop containing nucleotide triphosphate hydrolases"/>
    <property type="match status" value="2"/>
</dbReference>